<evidence type="ECO:0000256" key="1">
    <source>
        <dbReference type="SAM" id="Phobius"/>
    </source>
</evidence>
<dbReference type="OrthoDB" id="5768004at2"/>
<keyword evidence="1" id="KW-1133">Transmembrane helix</keyword>
<dbReference type="Proteomes" id="UP000194450">
    <property type="component" value="Unassembled WGS sequence"/>
</dbReference>
<evidence type="ECO:0000313" key="3">
    <source>
        <dbReference type="Proteomes" id="UP000194450"/>
    </source>
</evidence>
<accession>A0A1Y6ED58</accession>
<keyword evidence="3" id="KW-1185">Reference proteome</keyword>
<proteinExistence type="predicted"/>
<organism evidence="2 3">
    <name type="scientific">Pseudidiomarina planktonica</name>
    <dbReference type="NCBI Taxonomy" id="1323738"/>
    <lineage>
        <taxon>Bacteria</taxon>
        <taxon>Pseudomonadati</taxon>
        <taxon>Pseudomonadota</taxon>
        <taxon>Gammaproteobacteria</taxon>
        <taxon>Alteromonadales</taxon>
        <taxon>Idiomarinaceae</taxon>
        <taxon>Pseudidiomarina</taxon>
    </lineage>
</organism>
<feature type="transmembrane region" description="Helical" evidence="1">
    <location>
        <begin position="20"/>
        <end position="40"/>
    </location>
</feature>
<keyword evidence="1" id="KW-0812">Transmembrane</keyword>
<keyword evidence="1" id="KW-0472">Membrane</keyword>
<dbReference type="RefSeq" id="WP_086433586.1">
    <property type="nucleotide sequence ID" value="NZ_FXWH01000001.1"/>
</dbReference>
<evidence type="ECO:0000313" key="2">
    <source>
        <dbReference type="EMBL" id="SMQ60349.1"/>
    </source>
</evidence>
<gene>
    <name evidence="2" type="ORF">SAMN06297229_0404</name>
</gene>
<name>A0A1Y6ED58_9GAMM</name>
<protein>
    <submittedName>
        <fullName evidence="2">MSHA biogenesis protein MshP</fullName>
    </submittedName>
</protein>
<sequence length="161" mass="16804">MFNNYSCKNRNKQRGSALTIAIFVIVVMGLLGIAIIRLLGGSSAGVIAEVSGSRALAAANAGVDLYLTELFPLDETAPYDAGANPSACPGTSLGGSAEFTQDFASHTQTTGLQNCEVEVQCRQLDLGNGQTHFRLEATGICTVGGDVYSRQLQLEASDASL</sequence>
<reference evidence="3" key="1">
    <citation type="submission" date="2017-04" db="EMBL/GenBank/DDBJ databases">
        <authorList>
            <person name="Varghese N."/>
            <person name="Submissions S."/>
        </authorList>
    </citation>
    <scope>NUCLEOTIDE SEQUENCE [LARGE SCALE GENOMIC DNA]</scope>
</reference>
<dbReference type="AlphaFoldDB" id="A0A1Y6ED58"/>
<dbReference type="EMBL" id="FXWH01000001">
    <property type="protein sequence ID" value="SMQ60349.1"/>
    <property type="molecule type" value="Genomic_DNA"/>
</dbReference>